<dbReference type="PANTHER" id="PTHR43355">
    <property type="entry name" value="FLAVIN REDUCTASE (NADPH)"/>
    <property type="match status" value="1"/>
</dbReference>
<feature type="domain" description="NAD(P)-binding" evidence="1">
    <location>
        <begin position="7"/>
        <end position="201"/>
    </location>
</feature>
<protein>
    <submittedName>
        <fullName evidence="2">NAD(P)-dependent oxidoreductase</fullName>
    </submittedName>
</protein>
<dbReference type="EMBL" id="JBHRYR010000002">
    <property type="protein sequence ID" value="MFC3852547.1"/>
    <property type="molecule type" value="Genomic_DNA"/>
</dbReference>
<reference evidence="3" key="1">
    <citation type="journal article" date="2019" name="Int. J. Syst. Evol. Microbiol.">
        <title>The Global Catalogue of Microorganisms (GCM) 10K type strain sequencing project: providing services to taxonomists for standard genome sequencing and annotation.</title>
        <authorList>
            <consortium name="The Broad Institute Genomics Platform"/>
            <consortium name="The Broad Institute Genome Sequencing Center for Infectious Disease"/>
            <person name="Wu L."/>
            <person name="Ma J."/>
        </authorList>
    </citation>
    <scope>NUCLEOTIDE SEQUENCE [LARGE SCALE GENOMIC DNA]</scope>
    <source>
        <strain evidence="3">IBRC 10765</strain>
    </source>
</reference>
<evidence type="ECO:0000313" key="2">
    <source>
        <dbReference type="EMBL" id="MFC3852547.1"/>
    </source>
</evidence>
<name>A0ABV7ZZH6_9GAMM</name>
<accession>A0ABV7ZZH6</accession>
<dbReference type="InterPro" id="IPR051606">
    <property type="entry name" value="Polyketide_Oxido-like"/>
</dbReference>
<gene>
    <name evidence="2" type="ORF">ACFOOG_06850</name>
</gene>
<dbReference type="PANTHER" id="PTHR43355:SF2">
    <property type="entry name" value="FLAVIN REDUCTASE (NADPH)"/>
    <property type="match status" value="1"/>
</dbReference>
<dbReference type="InterPro" id="IPR016040">
    <property type="entry name" value="NAD(P)-bd_dom"/>
</dbReference>
<sequence length="213" mass="23411">MKIAVFGGSGQTGRHVIQTALEKGYDVKALVRDPAKIDRSFAQDNPQRLKWIQGDLLDAEAVTQTLTDCDGFIFAAGPVKGGHPDLPYLAAKNVTEAATQLGIKRLVWLLGAAVIDERDAPDFGRKIIRFIMKFTARDVLESSERAYQHLVNSGLDYTVVRPPILANGPAQGNLKASYQPPKPRGISRTDLGRFMVETLTDDVWRDGSPMVSY</sequence>
<dbReference type="InterPro" id="IPR036291">
    <property type="entry name" value="NAD(P)-bd_dom_sf"/>
</dbReference>
<proteinExistence type="predicted"/>
<comment type="caution">
    <text evidence="2">The sequence shown here is derived from an EMBL/GenBank/DDBJ whole genome shotgun (WGS) entry which is preliminary data.</text>
</comment>
<keyword evidence="3" id="KW-1185">Reference proteome</keyword>
<evidence type="ECO:0000313" key="3">
    <source>
        <dbReference type="Proteomes" id="UP001595617"/>
    </source>
</evidence>
<dbReference type="SUPFAM" id="SSF51735">
    <property type="entry name" value="NAD(P)-binding Rossmann-fold domains"/>
    <property type="match status" value="1"/>
</dbReference>
<dbReference type="Gene3D" id="3.40.50.720">
    <property type="entry name" value="NAD(P)-binding Rossmann-like Domain"/>
    <property type="match status" value="1"/>
</dbReference>
<dbReference type="RefSeq" id="WP_380694783.1">
    <property type="nucleotide sequence ID" value="NZ_JBHRYR010000002.1"/>
</dbReference>
<evidence type="ECO:0000259" key="1">
    <source>
        <dbReference type="Pfam" id="PF13460"/>
    </source>
</evidence>
<dbReference type="Pfam" id="PF13460">
    <property type="entry name" value="NAD_binding_10"/>
    <property type="match status" value="1"/>
</dbReference>
<dbReference type="Proteomes" id="UP001595617">
    <property type="component" value="Unassembled WGS sequence"/>
</dbReference>
<organism evidence="2 3">
    <name type="scientific">Saccharospirillum mangrovi</name>
    <dbReference type="NCBI Taxonomy" id="2161747"/>
    <lineage>
        <taxon>Bacteria</taxon>
        <taxon>Pseudomonadati</taxon>
        <taxon>Pseudomonadota</taxon>
        <taxon>Gammaproteobacteria</taxon>
        <taxon>Oceanospirillales</taxon>
        <taxon>Saccharospirillaceae</taxon>
        <taxon>Saccharospirillum</taxon>
    </lineage>
</organism>